<keyword evidence="4 8" id="KW-0808">Transferase</keyword>
<protein>
    <recommendedName>
        <fullName evidence="8">Glycosyltransferase family 92 protein</fullName>
        <ecNumber evidence="8">2.4.1.-</ecNumber>
    </recommendedName>
</protein>
<comment type="similarity">
    <text evidence="2 8">Belongs to the glycosyltransferase 92 family.</text>
</comment>
<dbReference type="SUPFAM" id="SSF53448">
    <property type="entry name" value="Nucleotide-diphospho-sugar transferases"/>
    <property type="match status" value="1"/>
</dbReference>
<comment type="subcellular location">
    <subcellularLocation>
        <location evidence="1">Membrane</location>
        <topology evidence="1">Single-pass membrane protein</topology>
    </subcellularLocation>
</comment>
<reference evidence="9" key="1">
    <citation type="submission" date="2021-01" db="UniProtKB">
        <authorList>
            <consortium name="EnsemblPlants"/>
        </authorList>
    </citation>
    <scope>IDENTIFICATION</scope>
</reference>
<dbReference type="EC" id="2.4.1.-" evidence="8"/>
<evidence type="ECO:0000256" key="5">
    <source>
        <dbReference type="ARBA" id="ARBA00022692"/>
    </source>
</evidence>
<evidence type="ECO:0000256" key="6">
    <source>
        <dbReference type="ARBA" id="ARBA00022989"/>
    </source>
</evidence>
<keyword evidence="10" id="KW-1185">Reference proteome</keyword>
<dbReference type="GO" id="GO:0005737">
    <property type="term" value="C:cytoplasm"/>
    <property type="evidence" value="ECO:0007669"/>
    <property type="project" value="TreeGrafter"/>
</dbReference>
<evidence type="ECO:0000256" key="8">
    <source>
        <dbReference type="RuleBase" id="RU366017"/>
    </source>
</evidence>
<evidence type="ECO:0000256" key="1">
    <source>
        <dbReference type="ARBA" id="ARBA00004167"/>
    </source>
</evidence>
<dbReference type="EnsemblPlants" id="Kaladp0108s0001.1.v1.1">
    <property type="protein sequence ID" value="Kaladp0108s0001.1.v1.1.CDS.1"/>
    <property type="gene ID" value="Kaladp0108s0001.v1.1"/>
</dbReference>
<evidence type="ECO:0000313" key="9">
    <source>
        <dbReference type="EnsemblPlants" id="Kaladp0108s0001.1.v1.1.CDS.1"/>
    </source>
</evidence>
<dbReference type="OMA" id="AFKCAMP"/>
<dbReference type="Proteomes" id="UP000594263">
    <property type="component" value="Unplaced"/>
</dbReference>
<dbReference type="PANTHER" id="PTHR21461">
    <property type="entry name" value="GLYCOSYLTRANSFERASE FAMILY 92 PROTEIN"/>
    <property type="match status" value="1"/>
</dbReference>
<evidence type="ECO:0000313" key="10">
    <source>
        <dbReference type="Proteomes" id="UP000594263"/>
    </source>
</evidence>
<keyword evidence="3 8" id="KW-0328">Glycosyltransferase</keyword>
<dbReference type="InterPro" id="IPR029044">
    <property type="entry name" value="Nucleotide-diphossugar_trans"/>
</dbReference>
<keyword evidence="7" id="KW-0472">Membrane</keyword>
<dbReference type="GO" id="GO:0016757">
    <property type="term" value="F:glycosyltransferase activity"/>
    <property type="evidence" value="ECO:0007669"/>
    <property type="project" value="UniProtKB-UniRule"/>
</dbReference>
<dbReference type="GO" id="GO:0016020">
    <property type="term" value="C:membrane"/>
    <property type="evidence" value="ECO:0007669"/>
    <property type="project" value="UniProtKB-SubCell"/>
</dbReference>
<evidence type="ECO:0000256" key="2">
    <source>
        <dbReference type="ARBA" id="ARBA00007647"/>
    </source>
</evidence>
<proteinExistence type="inferred from homology"/>
<evidence type="ECO:0000256" key="4">
    <source>
        <dbReference type="ARBA" id="ARBA00022679"/>
    </source>
</evidence>
<dbReference type="Gramene" id="Kaladp0108s0001.1.v1.1">
    <property type="protein sequence ID" value="Kaladp0108s0001.1.v1.1.CDS.1"/>
    <property type="gene ID" value="Kaladp0108s0001.v1.1"/>
</dbReference>
<dbReference type="PANTHER" id="PTHR21461:SF69">
    <property type="entry name" value="GLYCOSYLTRANSFERASE FAMILY 92 PROTEIN"/>
    <property type="match status" value="1"/>
</dbReference>
<evidence type="ECO:0000256" key="7">
    <source>
        <dbReference type="ARBA" id="ARBA00023136"/>
    </source>
</evidence>
<evidence type="ECO:0000256" key="3">
    <source>
        <dbReference type="ARBA" id="ARBA00022676"/>
    </source>
</evidence>
<dbReference type="InterPro" id="IPR008166">
    <property type="entry name" value="Glyco_transf_92"/>
</dbReference>
<keyword evidence="6" id="KW-1133">Transmembrane helix</keyword>
<dbReference type="AlphaFoldDB" id="A0A7N0V7R7"/>
<dbReference type="Pfam" id="PF01697">
    <property type="entry name" value="Glyco_transf_92"/>
    <property type="match status" value="1"/>
</dbReference>
<name>A0A7N0V7R7_KALFE</name>
<keyword evidence="5" id="KW-0812">Transmembrane</keyword>
<organism evidence="9 10">
    <name type="scientific">Kalanchoe fedtschenkoi</name>
    <name type="common">Lavender scallops</name>
    <name type="synonym">South American air plant</name>
    <dbReference type="NCBI Taxonomy" id="63787"/>
    <lineage>
        <taxon>Eukaryota</taxon>
        <taxon>Viridiplantae</taxon>
        <taxon>Streptophyta</taxon>
        <taxon>Embryophyta</taxon>
        <taxon>Tracheophyta</taxon>
        <taxon>Spermatophyta</taxon>
        <taxon>Magnoliopsida</taxon>
        <taxon>eudicotyledons</taxon>
        <taxon>Gunneridae</taxon>
        <taxon>Pentapetalae</taxon>
        <taxon>Saxifragales</taxon>
        <taxon>Crassulaceae</taxon>
        <taxon>Kalanchoe</taxon>
    </lineage>
</organism>
<accession>A0A7N0V7R7</accession>
<sequence length="541" mass="61835">MGRKFRTALLSVFCSVLIMASISLFSFRHPATRVIAGKMLSPICDGVLPTESILHPDWDILLLLTFPQLYTIPETHHYRCLFQNNATSPAKRLGVLPHGRVAFKCAMPGSVRRIRPFYMPYLITTPDRLRFTFWAELTRWTFLAYDWAPTENDVVVFAKGVNRRIPSRAPDTLSCVFTNGSVVFARTAVSSSSQEVFRCAHPPATLIAENPMMKVSIEIHNAEDDEASVIAPSVAFYSPPPYNNAAVASMEPKRLLCATTMLRNSAKFLKEWVMYHSAIGVEKFILYDNESDDKLAEVVEELNGQGHNVTTVFWPWAKTQEAGFSHSAIHANDTCEWMMFLDVDEFVLSPNWLDSPRPSPTMLKSLLPNTTSSSQLSEATGQIMFRCHDFGPSNQTSHPAAGVTQGYTCRLSIDERHKSITNLRAIDHSLRNEIHHFQLKPDRSNKRLELHEGVVNHYKYQAWPEFKTKFKRRVSAYVVDWRERLNLNSRDRTPELGFEATEPPGWPLKFCEKEDRRLQMLVRKWFGSGRSPTRFRMAWQT</sequence>